<sequence length="59" mass="6827">MTFDQYKKSVGGHKPDNLLSQLLQALWWDAKGQWDQAHNITQEIHSNEAAAVHAYLHRK</sequence>
<gene>
    <name evidence="1" type="ORF">METZ01_LOCUS256847</name>
</gene>
<feature type="non-terminal residue" evidence="1">
    <location>
        <position position="59"/>
    </location>
</feature>
<accession>A0A382IYR0</accession>
<proteinExistence type="predicted"/>
<dbReference type="AlphaFoldDB" id="A0A382IYR0"/>
<dbReference type="EMBL" id="UINC01070106">
    <property type="protein sequence ID" value="SVC03993.1"/>
    <property type="molecule type" value="Genomic_DNA"/>
</dbReference>
<protein>
    <submittedName>
        <fullName evidence="1">Uncharacterized protein</fullName>
    </submittedName>
</protein>
<name>A0A382IYR0_9ZZZZ</name>
<evidence type="ECO:0000313" key="1">
    <source>
        <dbReference type="EMBL" id="SVC03993.1"/>
    </source>
</evidence>
<organism evidence="1">
    <name type="scientific">marine metagenome</name>
    <dbReference type="NCBI Taxonomy" id="408172"/>
    <lineage>
        <taxon>unclassified sequences</taxon>
        <taxon>metagenomes</taxon>
        <taxon>ecological metagenomes</taxon>
    </lineage>
</organism>
<reference evidence="1" key="1">
    <citation type="submission" date="2018-05" db="EMBL/GenBank/DDBJ databases">
        <authorList>
            <person name="Lanie J.A."/>
            <person name="Ng W.-L."/>
            <person name="Kazmierczak K.M."/>
            <person name="Andrzejewski T.M."/>
            <person name="Davidsen T.M."/>
            <person name="Wayne K.J."/>
            <person name="Tettelin H."/>
            <person name="Glass J.I."/>
            <person name="Rusch D."/>
            <person name="Podicherti R."/>
            <person name="Tsui H.-C.T."/>
            <person name="Winkler M.E."/>
        </authorList>
    </citation>
    <scope>NUCLEOTIDE SEQUENCE</scope>
</reference>